<evidence type="ECO:0008006" key="6">
    <source>
        <dbReference type="Google" id="ProtNLM"/>
    </source>
</evidence>
<evidence type="ECO:0000313" key="2">
    <source>
        <dbReference type="EMBL" id="SDE87528.1"/>
    </source>
</evidence>
<name>A0A5C5QCT4_9PSED</name>
<evidence type="ECO:0000256" key="1">
    <source>
        <dbReference type="SAM" id="SignalP"/>
    </source>
</evidence>
<dbReference type="EMBL" id="VFET01000014">
    <property type="protein sequence ID" value="TWS03162.1"/>
    <property type="molecule type" value="Genomic_DNA"/>
</dbReference>
<dbReference type="EMBL" id="LT629689">
    <property type="protein sequence ID" value="SDE87528.1"/>
    <property type="molecule type" value="Genomic_DNA"/>
</dbReference>
<proteinExistence type="predicted"/>
<accession>A0A5C5QCT4</accession>
<dbReference type="PROSITE" id="PS51257">
    <property type="entry name" value="PROKAR_LIPOPROTEIN"/>
    <property type="match status" value="1"/>
</dbReference>
<gene>
    <name evidence="3" type="ORF">FIV36_17780</name>
    <name evidence="2" type="ORF">SAMN05216591_1238</name>
</gene>
<evidence type="ECO:0000313" key="4">
    <source>
        <dbReference type="Proteomes" id="UP000182858"/>
    </source>
</evidence>
<protein>
    <recommendedName>
        <fullName evidence="6">Lipoprotein</fullName>
    </recommendedName>
</protein>
<keyword evidence="1" id="KW-0732">Signal</keyword>
<dbReference type="AlphaFoldDB" id="A0A5C5QCT4"/>
<feature type="signal peptide" evidence="1">
    <location>
        <begin position="1"/>
        <end position="22"/>
    </location>
</feature>
<dbReference type="Proteomes" id="UP000182858">
    <property type="component" value="Chromosome I"/>
</dbReference>
<dbReference type="RefSeq" id="WP_010564664.1">
    <property type="nucleotide sequence ID" value="NZ_LT629689.1"/>
</dbReference>
<sequence length="177" mass="19695">MKGLAAISTLALLIGFTGCCFAADPGDVSIEQATTEALENREFANALLVQAHQACSVKDWPKQSSIMQVINDRLKEQPTNNLKYSARFVHSSCRQMLLDVSFINGACFSNPPTKHEIDYSKKTWAEDSLSCDAEIANPDLTRAEPAKEQTEAEWEVERKKEGVSDEDIAFMKHIRSL</sequence>
<reference evidence="2 4" key="1">
    <citation type="submission" date="2016-10" db="EMBL/GenBank/DDBJ databases">
        <authorList>
            <person name="Varghese N."/>
            <person name="Submissions S."/>
        </authorList>
    </citation>
    <scope>NUCLEOTIDE SEQUENCE [LARGE SCALE GENOMIC DNA]</scope>
    <source>
        <strain evidence="2 4">DSM 17835</strain>
    </source>
</reference>
<evidence type="ECO:0000313" key="3">
    <source>
        <dbReference type="EMBL" id="TWS03162.1"/>
    </source>
</evidence>
<evidence type="ECO:0000313" key="5">
    <source>
        <dbReference type="Proteomes" id="UP000317951"/>
    </source>
</evidence>
<reference evidence="3 5" key="2">
    <citation type="submission" date="2019-06" db="EMBL/GenBank/DDBJ databases">
        <title>Pseudomonas bimorpha sp. nov. isolated from bovine raw milk and skim milk concentrate.</title>
        <authorList>
            <person name="Hofmann K."/>
            <person name="Huptas C."/>
            <person name="Doll E."/>
            <person name="Scherer S."/>
            <person name="Wenning M."/>
        </authorList>
    </citation>
    <scope>NUCLEOTIDE SEQUENCE [LARGE SCALE GENOMIC DNA]</scope>
    <source>
        <strain evidence="3 5">DSM 17835</strain>
    </source>
</reference>
<dbReference type="GeneID" id="78552744"/>
<organism evidence="3 5">
    <name type="scientific">Pseudomonas extremaustralis</name>
    <dbReference type="NCBI Taxonomy" id="359110"/>
    <lineage>
        <taxon>Bacteria</taxon>
        <taxon>Pseudomonadati</taxon>
        <taxon>Pseudomonadota</taxon>
        <taxon>Gammaproteobacteria</taxon>
        <taxon>Pseudomonadales</taxon>
        <taxon>Pseudomonadaceae</taxon>
        <taxon>Pseudomonas</taxon>
    </lineage>
</organism>
<feature type="chain" id="PRO_5022961061" description="Lipoprotein" evidence="1">
    <location>
        <begin position="23"/>
        <end position="177"/>
    </location>
</feature>
<dbReference type="Proteomes" id="UP000317951">
    <property type="component" value="Unassembled WGS sequence"/>
</dbReference>
<dbReference type="OrthoDB" id="6892945at2"/>
<keyword evidence="4" id="KW-1185">Reference proteome</keyword>